<proteinExistence type="predicted"/>
<evidence type="ECO:0000313" key="2">
    <source>
        <dbReference type="EMBL" id="EPQ59765.1"/>
    </source>
</evidence>
<dbReference type="EMBL" id="KB469297">
    <property type="protein sequence ID" value="EPQ59765.1"/>
    <property type="molecule type" value="Genomic_DNA"/>
</dbReference>
<feature type="region of interest" description="Disordered" evidence="1">
    <location>
        <begin position="219"/>
        <end position="240"/>
    </location>
</feature>
<sequence>MQTDKPNLFHVHRKVLSGVDDLTVHSAELAIPRAHAVSISADRADVLLQHLPAVCADASRALSAQHVLHPVVLAVNSGQLRTYDILGELSPRSAALLALPSAPQPARATHTPANAHVHYRLPPHRVLSLLADIEDSFNDAARIAVQVLECLEVLRHVDTANSRLDFSNMHGGVDLNTMLGARGDGGLAGFLLDYEHATEYRLRALPLVDVRKSHQQSRISPSVRYGRVRSHGAKEMDPHFPETAVSGYDLVESRSPS</sequence>
<dbReference type="HOGENOM" id="CLU_1082024_0_0_1"/>
<dbReference type="RefSeq" id="XP_007862661.1">
    <property type="nucleotide sequence ID" value="XM_007864470.1"/>
</dbReference>
<protein>
    <submittedName>
        <fullName evidence="2">Uncharacterized protein</fullName>
    </submittedName>
</protein>
<evidence type="ECO:0000313" key="3">
    <source>
        <dbReference type="Proteomes" id="UP000030669"/>
    </source>
</evidence>
<organism evidence="2 3">
    <name type="scientific">Gloeophyllum trabeum (strain ATCC 11539 / FP-39264 / Madison 617)</name>
    <name type="common">Brown rot fungus</name>
    <dbReference type="NCBI Taxonomy" id="670483"/>
    <lineage>
        <taxon>Eukaryota</taxon>
        <taxon>Fungi</taxon>
        <taxon>Dikarya</taxon>
        <taxon>Basidiomycota</taxon>
        <taxon>Agaricomycotina</taxon>
        <taxon>Agaricomycetes</taxon>
        <taxon>Gloeophyllales</taxon>
        <taxon>Gloeophyllaceae</taxon>
        <taxon>Gloeophyllum</taxon>
    </lineage>
</organism>
<accession>S7RXV0</accession>
<dbReference type="KEGG" id="gtr:GLOTRDRAFT_136553"/>
<dbReference type="Proteomes" id="UP000030669">
    <property type="component" value="Unassembled WGS sequence"/>
</dbReference>
<dbReference type="GeneID" id="19303562"/>
<keyword evidence="3" id="KW-1185">Reference proteome</keyword>
<dbReference type="AlphaFoldDB" id="S7RXV0"/>
<reference evidence="2 3" key="1">
    <citation type="journal article" date="2012" name="Science">
        <title>The Paleozoic origin of enzymatic lignin decomposition reconstructed from 31 fungal genomes.</title>
        <authorList>
            <person name="Floudas D."/>
            <person name="Binder M."/>
            <person name="Riley R."/>
            <person name="Barry K."/>
            <person name="Blanchette R.A."/>
            <person name="Henrissat B."/>
            <person name="Martinez A.T."/>
            <person name="Otillar R."/>
            <person name="Spatafora J.W."/>
            <person name="Yadav J.S."/>
            <person name="Aerts A."/>
            <person name="Benoit I."/>
            <person name="Boyd A."/>
            <person name="Carlson A."/>
            <person name="Copeland A."/>
            <person name="Coutinho P.M."/>
            <person name="de Vries R.P."/>
            <person name="Ferreira P."/>
            <person name="Findley K."/>
            <person name="Foster B."/>
            <person name="Gaskell J."/>
            <person name="Glotzer D."/>
            <person name="Gorecki P."/>
            <person name="Heitman J."/>
            <person name="Hesse C."/>
            <person name="Hori C."/>
            <person name="Igarashi K."/>
            <person name="Jurgens J.A."/>
            <person name="Kallen N."/>
            <person name="Kersten P."/>
            <person name="Kohler A."/>
            <person name="Kuees U."/>
            <person name="Kumar T.K.A."/>
            <person name="Kuo A."/>
            <person name="LaButti K."/>
            <person name="Larrondo L.F."/>
            <person name="Lindquist E."/>
            <person name="Ling A."/>
            <person name="Lombard V."/>
            <person name="Lucas S."/>
            <person name="Lundell T."/>
            <person name="Martin R."/>
            <person name="McLaughlin D.J."/>
            <person name="Morgenstern I."/>
            <person name="Morin E."/>
            <person name="Murat C."/>
            <person name="Nagy L.G."/>
            <person name="Nolan M."/>
            <person name="Ohm R.A."/>
            <person name="Patyshakuliyeva A."/>
            <person name="Rokas A."/>
            <person name="Ruiz-Duenas F.J."/>
            <person name="Sabat G."/>
            <person name="Salamov A."/>
            <person name="Samejima M."/>
            <person name="Schmutz J."/>
            <person name="Slot J.C."/>
            <person name="St John F."/>
            <person name="Stenlid J."/>
            <person name="Sun H."/>
            <person name="Sun S."/>
            <person name="Syed K."/>
            <person name="Tsang A."/>
            <person name="Wiebenga A."/>
            <person name="Young D."/>
            <person name="Pisabarro A."/>
            <person name="Eastwood D.C."/>
            <person name="Martin F."/>
            <person name="Cullen D."/>
            <person name="Grigoriev I.V."/>
            <person name="Hibbett D.S."/>
        </authorList>
    </citation>
    <scope>NUCLEOTIDE SEQUENCE [LARGE SCALE GENOMIC DNA]</scope>
    <source>
        <strain evidence="2 3">ATCC 11539</strain>
    </source>
</reference>
<evidence type="ECO:0000256" key="1">
    <source>
        <dbReference type="SAM" id="MobiDB-lite"/>
    </source>
</evidence>
<name>S7RXV0_GLOTA</name>
<gene>
    <name evidence="2" type="ORF">GLOTRDRAFT_136553</name>
</gene>